<keyword evidence="1" id="KW-0472">Membrane</keyword>
<sequence length="86" mass="9218">MLPGQSDEEFMSDMYALRRMAGPAWGLTISAGLGITLQALGLIQNVINMLLGVEDERRTVDLDLSAMGAEGAQMMEQVGPYLDGAN</sequence>
<comment type="caution">
    <text evidence="2">The sequence shown here is derived from an EMBL/GenBank/DDBJ whole genome shotgun (WGS) entry which is preliminary data.</text>
</comment>
<evidence type="ECO:0000313" key="2">
    <source>
        <dbReference type="EMBL" id="GAG42668.1"/>
    </source>
</evidence>
<gene>
    <name evidence="2" type="ORF">S01H1_83060</name>
</gene>
<keyword evidence="1" id="KW-0812">Transmembrane</keyword>
<dbReference type="EMBL" id="BARS01056388">
    <property type="protein sequence ID" value="GAG42668.1"/>
    <property type="molecule type" value="Genomic_DNA"/>
</dbReference>
<reference evidence="2" key="1">
    <citation type="journal article" date="2014" name="Front. Microbiol.">
        <title>High frequency of phylogenetically diverse reductive dehalogenase-homologous genes in deep subseafloor sedimentary metagenomes.</title>
        <authorList>
            <person name="Kawai M."/>
            <person name="Futagami T."/>
            <person name="Toyoda A."/>
            <person name="Takaki Y."/>
            <person name="Nishi S."/>
            <person name="Hori S."/>
            <person name="Arai W."/>
            <person name="Tsubouchi T."/>
            <person name="Morono Y."/>
            <person name="Uchiyama I."/>
            <person name="Ito T."/>
            <person name="Fujiyama A."/>
            <person name="Inagaki F."/>
            <person name="Takami H."/>
        </authorList>
    </citation>
    <scope>NUCLEOTIDE SEQUENCE</scope>
    <source>
        <strain evidence="2">Expedition CK06-06</strain>
    </source>
</reference>
<feature type="non-terminal residue" evidence="2">
    <location>
        <position position="86"/>
    </location>
</feature>
<proteinExistence type="predicted"/>
<keyword evidence="1" id="KW-1133">Transmembrane helix</keyword>
<name>X0Y1P3_9ZZZZ</name>
<accession>X0Y1P3</accession>
<feature type="transmembrane region" description="Helical" evidence="1">
    <location>
        <begin position="20"/>
        <end position="43"/>
    </location>
</feature>
<dbReference type="AlphaFoldDB" id="X0Y1P3"/>
<protein>
    <submittedName>
        <fullName evidence="2">Uncharacterized protein</fullName>
    </submittedName>
</protein>
<evidence type="ECO:0000256" key="1">
    <source>
        <dbReference type="SAM" id="Phobius"/>
    </source>
</evidence>
<organism evidence="2">
    <name type="scientific">marine sediment metagenome</name>
    <dbReference type="NCBI Taxonomy" id="412755"/>
    <lineage>
        <taxon>unclassified sequences</taxon>
        <taxon>metagenomes</taxon>
        <taxon>ecological metagenomes</taxon>
    </lineage>
</organism>